<dbReference type="Proteomes" id="UP001061991">
    <property type="component" value="Chromosome"/>
</dbReference>
<accession>A0ACD4DA48</accession>
<evidence type="ECO:0000313" key="1">
    <source>
        <dbReference type="EMBL" id="UXN62745.1"/>
    </source>
</evidence>
<reference evidence="1" key="1">
    <citation type="submission" date="2022-09" db="EMBL/GenBank/DDBJ databases">
        <title>Interaction between co-microsymbionts with complementary sets of symbiotic genes in legume-rhizobium systems.</title>
        <authorList>
            <person name="Safronova V."/>
            <person name="Sazanova A."/>
            <person name="Afonin A."/>
            <person name="Chirak E."/>
        </authorList>
    </citation>
    <scope>NUCLEOTIDE SEQUENCE</scope>
    <source>
        <strain evidence="1">A18/3m</strain>
    </source>
</reference>
<dbReference type="EMBL" id="CP104973">
    <property type="protein sequence ID" value="UXN62745.1"/>
    <property type="molecule type" value="Genomic_DNA"/>
</dbReference>
<evidence type="ECO:0000313" key="2">
    <source>
        <dbReference type="Proteomes" id="UP001061991"/>
    </source>
</evidence>
<keyword evidence="2" id="KW-1185">Reference proteome</keyword>
<name>A0ACD4DA48_9HYPH</name>
<gene>
    <name evidence="1" type="ORF">N8E88_24415</name>
</gene>
<proteinExistence type="predicted"/>
<protein>
    <submittedName>
        <fullName evidence="1">SDR family oxidoreductase</fullName>
    </submittedName>
</protein>
<organism evidence="1 2">
    <name type="scientific">Phyllobacterium zundukense</name>
    <dbReference type="NCBI Taxonomy" id="1867719"/>
    <lineage>
        <taxon>Bacteria</taxon>
        <taxon>Pseudomonadati</taxon>
        <taxon>Pseudomonadota</taxon>
        <taxon>Alphaproteobacteria</taxon>
        <taxon>Hyphomicrobiales</taxon>
        <taxon>Phyllobacteriaceae</taxon>
        <taxon>Phyllobacterium</taxon>
    </lineage>
</organism>
<sequence length="268" mass="28192">MNKIAPASAEEFLGGLRDQRVLVTAGASGIGYAIAATLSRLGARVAICDISQSLLNEAQKSISPAHATLADVSREDDVDRMFEEVSSSLGGLDALINNAGIAGPTGGVDEISTEDWRRCIDICLTGQFLCARRAVPMLKASGGGSIVNMSSAAGKHGYAFRTPYSAAKFGVIGFTQSLAKELGPHAIRVNAILPGIVEGPRIENVISNRAKQLGISHEEMTERYLENVSLRRMVSPYDVATMVAFLLSNAGVNISGQSLGVDGNVETL</sequence>